<reference evidence="3" key="1">
    <citation type="journal article" date="2019" name="Int. J. Syst. Evol. Microbiol.">
        <title>The Global Catalogue of Microorganisms (GCM) 10K type strain sequencing project: providing services to taxonomists for standard genome sequencing and annotation.</title>
        <authorList>
            <consortium name="The Broad Institute Genomics Platform"/>
            <consortium name="The Broad Institute Genome Sequencing Center for Infectious Disease"/>
            <person name="Wu L."/>
            <person name="Ma J."/>
        </authorList>
    </citation>
    <scope>NUCLEOTIDE SEQUENCE [LARGE SCALE GENOMIC DNA]</scope>
    <source>
        <strain evidence="3">CGMCC 4.7682</strain>
    </source>
</reference>
<dbReference type="RefSeq" id="WP_377869444.1">
    <property type="nucleotide sequence ID" value="NZ_JBHMAY010000012.1"/>
</dbReference>
<dbReference type="Gene3D" id="3.40.1620.10">
    <property type="entry name" value="YefM-like domain"/>
    <property type="match status" value="1"/>
</dbReference>
<name>A0ABV7QA94_9PSEU</name>
<keyword evidence="3" id="KW-1185">Reference proteome</keyword>
<gene>
    <name evidence="2" type="ORF">ACFORO_03470</name>
</gene>
<protein>
    <submittedName>
        <fullName evidence="2">Uncharacterized protein</fullName>
    </submittedName>
</protein>
<accession>A0ABV7QA94</accession>
<dbReference type="Proteomes" id="UP001595764">
    <property type="component" value="Unassembled WGS sequence"/>
</dbReference>
<comment type="caution">
    <text evidence="2">The sequence shown here is derived from an EMBL/GenBank/DDBJ whole genome shotgun (WGS) entry which is preliminary data.</text>
</comment>
<dbReference type="EMBL" id="JBHRWI010000004">
    <property type="protein sequence ID" value="MFC3509210.1"/>
    <property type="molecule type" value="Genomic_DNA"/>
</dbReference>
<proteinExistence type="predicted"/>
<organism evidence="2 3">
    <name type="scientific">Amycolatopsis halotolerans</name>
    <dbReference type="NCBI Taxonomy" id="330083"/>
    <lineage>
        <taxon>Bacteria</taxon>
        <taxon>Bacillati</taxon>
        <taxon>Actinomycetota</taxon>
        <taxon>Actinomycetes</taxon>
        <taxon>Pseudonocardiales</taxon>
        <taxon>Pseudonocardiaceae</taxon>
        <taxon>Amycolatopsis</taxon>
    </lineage>
</organism>
<evidence type="ECO:0000313" key="2">
    <source>
        <dbReference type="EMBL" id="MFC3509210.1"/>
    </source>
</evidence>
<feature type="compositionally biased region" description="Acidic residues" evidence="1">
    <location>
        <begin position="226"/>
        <end position="235"/>
    </location>
</feature>
<sequence length="245" mass="26901">MFDEVPLLIETEIGVREARVRFKELIEDVELRNRVVHLTRRGKRVGAIVSSDVAEGIAAIEGPGGPIIPGDLPTAIKLVEGLLSDNSANAPVIDPDQVDSRALVGACLYFVDLMLPGPTLFGGELPMADPIDGEDVKLVADLLVRKLYKRLGIRDIASKEFPLIAGALWAAQTQESAVEYRLRIPIGISPEESYIWIMALYELCDLINVIHGDGTAQEQMYRIEETEESFPDELGDAGLEPEPRQ</sequence>
<evidence type="ECO:0000313" key="3">
    <source>
        <dbReference type="Proteomes" id="UP001595764"/>
    </source>
</evidence>
<evidence type="ECO:0000256" key="1">
    <source>
        <dbReference type="SAM" id="MobiDB-lite"/>
    </source>
</evidence>
<feature type="region of interest" description="Disordered" evidence="1">
    <location>
        <begin position="226"/>
        <end position="245"/>
    </location>
</feature>